<gene>
    <name evidence="3" type="ORF">SAMN05443551_0001</name>
</gene>
<dbReference type="SUPFAM" id="SSF89733">
    <property type="entry name" value="L-sulfolactate dehydrogenase-like"/>
    <property type="match status" value="1"/>
</dbReference>
<dbReference type="Gene3D" id="1.10.1530.10">
    <property type="match status" value="1"/>
</dbReference>
<keyword evidence="2" id="KW-0560">Oxidoreductase</keyword>
<dbReference type="STRING" id="996342.SAMN05443551_0001"/>
<reference evidence="3 4" key="1">
    <citation type="submission" date="2016-11" db="EMBL/GenBank/DDBJ databases">
        <authorList>
            <person name="Jaros S."/>
            <person name="Januszkiewicz K."/>
            <person name="Wedrychowicz H."/>
        </authorList>
    </citation>
    <scope>NUCLEOTIDE SEQUENCE [LARGE SCALE GENOMIC DNA]</scope>
    <source>
        <strain evidence="3 4">DSM 29431</strain>
    </source>
</reference>
<evidence type="ECO:0000313" key="3">
    <source>
        <dbReference type="EMBL" id="SHI05607.1"/>
    </source>
</evidence>
<protein>
    <submittedName>
        <fullName evidence="3">Uncharacterized oxidoreductase</fullName>
    </submittedName>
</protein>
<accession>A0A1M5Y0M5</accession>
<evidence type="ECO:0000313" key="4">
    <source>
        <dbReference type="Proteomes" id="UP000184221"/>
    </source>
</evidence>
<dbReference type="InterPro" id="IPR043143">
    <property type="entry name" value="Mal/L-sulf/L-lact_DH-like_NADP"/>
</dbReference>
<name>A0A1M5Y0M5_9RHOB</name>
<dbReference type="PANTHER" id="PTHR11091">
    <property type="entry name" value="OXIDOREDUCTASE-RELATED"/>
    <property type="match status" value="1"/>
</dbReference>
<dbReference type="InterPro" id="IPR036111">
    <property type="entry name" value="Mal/L-sulfo/L-lacto_DH-like_sf"/>
</dbReference>
<keyword evidence="4" id="KW-1185">Reference proteome</keyword>
<dbReference type="Pfam" id="PF02615">
    <property type="entry name" value="Ldh_2"/>
    <property type="match status" value="1"/>
</dbReference>
<dbReference type="PANTHER" id="PTHR11091:SF0">
    <property type="entry name" value="MALATE DEHYDROGENASE"/>
    <property type="match status" value="1"/>
</dbReference>
<evidence type="ECO:0000256" key="1">
    <source>
        <dbReference type="ARBA" id="ARBA00006056"/>
    </source>
</evidence>
<dbReference type="InterPro" id="IPR043144">
    <property type="entry name" value="Mal/L-sulf/L-lact_DH-like_ah"/>
</dbReference>
<dbReference type="GO" id="GO:0016491">
    <property type="term" value="F:oxidoreductase activity"/>
    <property type="evidence" value="ECO:0007669"/>
    <property type="project" value="UniProtKB-KW"/>
</dbReference>
<proteinExistence type="inferred from homology"/>
<organism evidence="3 4">
    <name type="scientific">Marivita hallyeonensis</name>
    <dbReference type="NCBI Taxonomy" id="996342"/>
    <lineage>
        <taxon>Bacteria</taxon>
        <taxon>Pseudomonadati</taxon>
        <taxon>Pseudomonadota</taxon>
        <taxon>Alphaproteobacteria</taxon>
        <taxon>Rhodobacterales</taxon>
        <taxon>Roseobacteraceae</taxon>
        <taxon>Marivita</taxon>
    </lineage>
</organism>
<dbReference type="Proteomes" id="UP000184221">
    <property type="component" value="Unassembled WGS sequence"/>
</dbReference>
<dbReference type="RefSeq" id="WP_218588654.1">
    <property type="nucleotide sequence ID" value="NZ_FQXC01000010.1"/>
</dbReference>
<sequence>MMETVTVDPAEITQTMVDILRAGGCAEDEARCVAEHLTDASATGHDSHGIIRILRYHQWLQTGQIRAGQGLTPMVELDAFTLFDGNSGMGQRLARDAVARGIAMAKDRGFAGIGLRRAGHIGRLGAYTEQAAAEGLVSIMFVNVAGSQLVAPFGTGQRAASTAPVSVGVPNPGGDDFILDFATSMVAEGKALVAAQGGAPLKVDALVDSDGRPTRDPAVLYGESVSSAVPDPRGGDGALQAFGLHKGSGLMLACELLAGALTSNGTNGATEHPFGNGLLAVFIDPARLDAEGAIFPEVAGYIDFVRGLTPGTDTDRVLIPGDRERTLRAKRMREGIPLPKRVAEEIEALARNELG</sequence>
<evidence type="ECO:0000256" key="2">
    <source>
        <dbReference type="ARBA" id="ARBA00023002"/>
    </source>
</evidence>
<dbReference type="EMBL" id="FQXC01000010">
    <property type="protein sequence ID" value="SHI05607.1"/>
    <property type="molecule type" value="Genomic_DNA"/>
</dbReference>
<dbReference type="Gene3D" id="3.30.1370.60">
    <property type="entry name" value="Hypothetical oxidoreductase yiak, domain 2"/>
    <property type="match status" value="1"/>
</dbReference>
<dbReference type="AlphaFoldDB" id="A0A1M5Y0M5"/>
<dbReference type="InterPro" id="IPR003767">
    <property type="entry name" value="Malate/L-lactate_DH-like"/>
</dbReference>
<comment type="similarity">
    <text evidence="1">Belongs to the LDH2/MDH2 oxidoreductase family.</text>
</comment>